<keyword evidence="1" id="KW-0597">Phosphoprotein</keyword>
<dbReference type="InterPro" id="IPR011006">
    <property type="entry name" value="CheY-like_superfamily"/>
</dbReference>
<reference evidence="11 12" key="1">
    <citation type="submission" date="2018-07" db="EMBL/GenBank/DDBJ databases">
        <title>Genomic Encyclopedia of Type Strains, Phase IV (KMG-IV): sequencing the most valuable type-strain genomes for metagenomic binning, comparative biology and taxonomic classification.</title>
        <authorList>
            <person name="Goeker M."/>
        </authorList>
    </citation>
    <scope>NUCLEOTIDE SEQUENCE [LARGE SCALE GENOMIC DNA]</scope>
    <source>
        <strain evidence="11 12">DSM 5603</strain>
    </source>
</reference>
<dbReference type="PROSITE" id="PS51755">
    <property type="entry name" value="OMPR_PHOB"/>
    <property type="match status" value="1"/>
</dbReference>
<keyword evidence="5" id="KW-0804">Transcription</keyword>
<evidence type="ECO:0000256" key="2">
    <source>
        <dbReference type="ARBA" id="ARBA00023012"/>
    </source>
</evidence>
<sequence length="252" mass="27843">MNMRVLLVEGNGSAARGTSSTLRSVGYMIDHAMTGHEAVEMLRRYDYDLALLEMVLPDIDGYEVLRAARAARLDTPIVALSSLNGAQAKVRAFSAGADDYITRPYDTPELAARIQAIVRRSKGYSQPVLQAGVVRLSLDSREVTVKGRLVHLTGKEYMILELLMLRRGTVLSKFAFLDHLYGGMDEPEMKIIDVFICKLRKKLQLAGAKDVITTVWGQGYMLRDETDGDTPLPPAMTKPQRSSEDLPSLAAI</sequence>
<dbReference type="GO" id="GO:0005829">
    <property type="term" value="C:cytosol"/>
    <property type="evidence" value="ECO:0007669"/>
    <property type="project" value="TreeGrafter"/>
</dbReference>
<dbReference type="PROSITE" id="PS50110">
    <property type="entry name" value="RESPONSE_REGULATORY"/>
    <property type="match status" value="1"/>
</dbReference>
<dbReference type="CDD" id="cd00383">
    <property type="entry name" value="trans_reg_C"/>
    <property type="match status" value="1"/>
</dbReference>
<dbReference type="GO" id="GO:0000156">
    <property type="term" value="F:phosphorelay response regulator activity"/>
    <property type="evidence" value="ECO:0007669"/>
    <property type="project" value="TreeGrafter"/>
</dbReference>
<evidence type="ECO:0000259" key="10">
    <source>
        <dbReference type="PROSITE" id="PS51755"/>
    </source>
</evidence>
<evidence type="ECO:0000256" key="7">
    <source>
        <dbReference type="PROSITE-ProRule" id="PRU01091"/>
    </source>
</evidence>
<evidence type="ECO:0000256" key="1">
    <source>
        <dbReference type="ARBA" id="ARBA00022553"/>
    </source>
</evidence>
<dbReference type="SMART" id="SM00448">
    <property type="entry name" value="REC"/>
    <property type="match status" value="1"/>
</dbReference>
<keyword evidence="3" id="KW-0805">Transcription regulation</keyword>
<evidence type="ECO:0000256" key="3">
    <source>
        <dbReference type="ARBA" id="ARBA00023015"/>
    </source>
</evidence>
<proteinExistence type="predicted"/>
<dbReference type="Pfam" id="PF00486">
    <property type="entry name" value="Trans_reg_C"/>
    <property type="match status" value="1"/>
</dbReference>
<evidence type="ECO:0000259" key="9">
    <source>
        <dbReference type="PROSITE" id="PS50110"/>
    </source>
</evidence>
<evidence type="ECO:0000256" key="8">
    <source>
        <dbReference type="SAM" id="MobiDB-lite"/>
    </source>
</evidence>
<evidence type="ECO:0000313" key="11">
    <source>
        <dbReference type="EMBL" id="RDI39764.1"/>
    </source>
</evidence>
<evidence type="ECO:0000256" key="6">
    <source>
        <dbReference type="PROSITE-ProRule" id="PRU00169"/>
    </source>
</evidence>
<dbReference type="InterPro" id="IPR001789">
    <property type="entry name" value="Sig_transdc_resp-reg_receiver"/>
</dbReference>
<dbReference type="GO" id="GO:0006355">
    <property type="term" value="P:regulation of DNA-templated transcription"/>
    <property type="evidence" value="ECO:0007669"/>
    <property type="project" value="InterPro"/>
</dbReference>
<dbReference type="PANTHER" id="PTHR48111:SF22">
    <property type="entry name" value="REGULATOR OF RPOS"/>
    <property type="match status" value="1"/>
</dbReference>
<protein>
    <submittedName>
        <fullName evidence="11">Two-component system cell cycle response regulator CtrA</fullName>
    </submittedName>
</protein>
<name>A0A370GBA5_GLULI</name>
<evidence type="ECO:0000256" key="4">
    <source>
        <dbReference type="ARBA" id="ARBA00023125"/>
    </source>
</evidence>
<dbReference type="GO" id="GO:0000976">
    <property type="term" value="F:transcription cis-regulatory region binding"/>
    <property type="evidence" value="ECO:0007669"/>
    <property type="project" value="TreeGrafter"/>
</dbReference>
<dbReference type="InterPro" id="IPR039420">
    <property type="entry name" value="WalR-like"/>
</dbReference>
<gene>
    <name evidence="11" type="ORF">C7453_102560</name>
</gene>
<accession>A0A370GBA5</accession>
<feature type="domain" description="OmpR/PhoB-type" evidence="10">
    <location>
        <begin position="126"/>
        <end position="224"/>
    </location>
</feature>
<dbReference type="EMBL" id="QQAW01000002">
    <property type="protein sequence ID" value="RDI39764.1"/>
    <property type="molecule type" value="Genomic_DNA"/>
</dbReference>
<dbReference type="InterPro" id="IPR001867">
    <property type="entry name" value="OmpR/PhoB-type_DNA-bd"/>
</dbReference>
<evidence type="ECO:0000313" key="12">
    <source>
        <dbReference type="Proteomes" id="UP000254958"/>
    </source>
</evidence>
<feature type="DNA-binding region" description="OmpR/PhoB-type" evidence="7">
    <location>
        <begin position="126"/>
        <end position="224"/>
    </location>
</feature>
<keyword evidence="4 7" id="KW-0238">DNA-binding</keyword>
<keyword evidence="2" id="KW-0902">Two-component regulatory system</keyword>
<dbReference type="InterPro" id="IPR036388">
    <property type="entry name" value="WH-like_DNA-bd_sf"/>
</dbReference>
<dbReference type="SMART" id="SM00862">
    <property type="entry name" value="Trans_reg_C"/>
    <property type="match status" value="1"/>
</dbReference>
<comment type="caution">
    <text evidence="6">Lacks conserved residue(s) required for the propagation of feature annotation.</text>
</comment>
<dbReference type="Gene3D" id="1.10.10.10">
    <property type="entry name" value="Winged helix-like DNA-binding domain superfamily/Winged helix DNA-binding domain"/>
    <property type="match status" value="1"/>
</dbReference>
<dbReference type="GO" id="GO:0032993">
    <property type="term" value="C:protein-DNA complex"/>
    <property type="evidence" value="ECO:0007669"/>
    <property type="project" value="TreeGrafter"/>
</dbReference>
<dbReference type="AlphaFoldDB" id="A0A370GBA5"/>
<comment type="caution">
    <text evidence="11">The sequence shown here is derived from an EMBL/GenBank/DDBJ whole genome shotgun (WGS) entry which is preliminary data.</text>
</comment>
<keyword evidence="12" id="KW-1185">Reference proteome</keyword>
<dbReference type="FunFam" id="1.10.10.10:FF:000052">
    <property type="entry name" value="Cell cycle response regulator"/>
    <property type="match status" value="1"/>
</dbReference>
<dbReference type="Proteomes" id="UP000254958">
    <property type="component" value="Unassembled WGS sequence"/>
</dbReference>
<dbReference type="PANTHER" id="PTHR48111">
    <property type="entry name" value="REGULATOR OF RPOS"/>
    <property type="match status" value="1"/>
</dbReference>
<organism evidence="11 12">
    <name type="scientific">Gluconacetobacter liquefaciens</name>
    <name type="common">Acetobacter liquefaciens</name>
    <dbReference type="NCBI Taxonomy" id="89584"/>
    <lineage>
        <taxon>Bacteria</taxon>
        <taxon>Pseudomonadati</taxon>
        <taxon>Pseudomonadota</taxon>
        <taxon>Alphaproteobacteria</taxon>
        <taxon>Acetobacterales</taxon>
        <taxon>Acetobacteraceae</taxon>
        <taxon>Gluconacetobacter</taxon>
    </lineage>
</organism>
<evidence type="ECO:0000256" key="5">
    <source>
        <dbReference type="ARBA" id="ARBA00023163"/>
    </source>
</evidence>
<dbReference type="Gene3D" id="3.40.50.2300">
    <property type="match status" value="1"/>
</dbReference>
<dbReference type="Pfam" id="PF00072">
    <property type="entry name" value="Response_reg"/>
    <property type="match status" value="1"/>
</dbReference>
<dbReference type="SUPFAM" id="SSF52172">
    <property type="entry name" value="CheY-like"/>
    <property type="match status" value="1"/>
</dbReference>
<feature type="domain" description="Response regulatory" evidence="9">
    <location>
        <begin position="4"/>
        <end position="118"/>
    </location>
</feature>
<feature type="region of interest" description="Disordered" evidence="8">
    <location>
        <begin position="227"/>
        <end position="252"/>
    </location>
</feature>